<name>A0A7X0FUS2_9ACTN</name>
<comment type="caution">
    <text evidence="8">The sequence shown here is derived from an EMBL/GenBank/DDBJ whole genome shotgun (WGS) entry which is preliminary data.</text>
</comment>
<dbReference type="PANTHER" id="PTHR30385">
    <property type="entry name" value="SIGMA FACTOR F FLAGELLAR"/>
    <property type="match status" value="1"/>
</dbReference>
<keyword evidence="2" id="KW-0731">Sigma factor</keyword>
<dbReference type="InterPro" id="IPR007630">
    <property type="entry name" value="RNA_pol_sigma70_r4"/>
</dbReference>
<dbReference type="Gene3D" id="1.10.10.10">
    <property type="entry name" value="Winged helix-like DNA-binding domain superfamily/Winged helix DNA-binding domain"/>
    <property type="match status" value="2"/>
</dbReference>
<dbReference type="InterPro" id="IPR036388">
    <property type="entry name" value="WH-like_DNA-bd_sf"/>
</dbReference>
<dbReference type="SUPFAM" id="SSF88946">
    <property type="entry name" value="Sigma2 domain of RNA polymerase sigma factors"/>
    <property type="match status" value="1"/>
</dbReference>
<dbReference type="AlphaFoldDB" id="A0A7X0FUS2"/>
<dbReference type="RefSeq" id="WP_185023783.1">
    <property type="nucleotide sequence ID" value="NZ_JACHMQ010000001.1"/>
</dbReference>
<dbReference type="PRINTS" id="PR00046">
    <property type="entry name" value="SIGMA70FCT"/>
</dbReference>
<keyword evidence="4" id="KW-0804">Transcription</keyword>
<evidence type="ECO:0000259" key="5">
    <source>
        <dbReference type="Pfam" id="PF04539"/>
    </source>
</evidence>
<dbReference type="Pfam" id="PF04542">
    <property type="entry name" value="Sigma70_r2"/>
    <property type="match status" value="1"/>
</dbReference>
<evidence type="ECO:0000256" key="3">
    <source>
        <dbReference type="ARBA" id="ARBA00023125"/>
    </source>
</evidence>
<feature type="domain" description="RNA polymerase sigma-70 region 3" evidence="5">
    <location>
        <begin position="116"/>
        <end position="182"/>
    </location>
</feature>
<keyword evidence="9" id="KW-1185">Reference proteome</keyword>
<dbReference type="Pfam" id="PF04539">
    <property type="entry name" value="Sigma70_r3"/>
    <property type="match status" value="1"/>
</dbReference>
<dbReference type="Pfam" id="PF04545">
    <property type="entry name" value="Sigma70_r4"/>
    <property type="match status" value="1"/>
</dbReference>
<dbReference type="SUPFAM" id="SSF88659">
    <property type="entry name" value="Sigma3 and sigma4 domains of RNA polymerase sigma factors"/>
    <property type="match status" value="2"/>
</dbReference>
<evidence type="ECO:0000313" key="8">
    <source>
        <dbReference type="EMBL" id="MBB6394074.1"/>
    </source>
</evidence>
<dbReference type="EMBL" id="JACHMQ010000001">
    <property type="protein sequence ID" value="MBB6394074.1"/>
    <property type="molecule type" value="Genomic_DNA"/>
</dbReference>
<dbReference type="NCBIfam" id="TIGR02980">
    <property type="entry name" value="SigBFG"/>
    <property type="match status" value="1"/>
</dbReference>
<feature type="domain" description="RNA polymerase sigma-70 region 4" evidence="7">
    <location>
        <begin position="205"/>
        <end position="253"/>
    </location>
</feature>
<dbReference type="InterPro" id="IPR013324">
    <property type="entry name" value="RNA_pol_sigma_r3/r4-like"/>
</dbReference>
<dbReference type="GO" id="GO:0016987">
    <property type="term" value="F:sigma factor activity"/>
    <property type="evidence" value="ECO:0007669"/>
    <property type="project" value="UniProtKB-KW"/>
</dbReference>
<dbReference type="InterPro" id="IPR014284">
    <property type="entry name" value="RNA_pol_sigma-70_dom"/>
</dbReference>
<dbReference type="CDD" id="cd06171">
    <property type="entry name" value="Sigma70_r4"/>
    <property type="match status" value="1"/>
</dbReference>
<dbReference type="GO" id="GO:0003677">
    <property type="term" value="F:DNA binding"/>
    <property type="evidence" value="ECO:0007669"/>
    <property type="project" value="UniProtKB-KW"/>
</dbReference>
<sequence length="260" mass="29004">MADDRQRSIDRRTHVLLERLHGLTPDDPDRERLRAEIVTLNTALVRSVARRYAGRGEPVEDLEQAAYVGLVSAINRFDPTRGIRFLAYAYPVVTGEVRRHFRDRTWGVRVSRRMQELRPRLRRAMTDFTVAHGRSPTPAELAGRLGLDLEETVDALLAGEAYRPLSLDAPAGGSEEEDVGTLGDSLGADDPDLEGIVDAQALRPLLDGLPERERTIVLLRFFGNKTQSQIAVQLGISQMHVSRLLAQTLERLRRGLLTGA</sequence>
<evidence type="ECO:0000259" key="7">
    <source>
        <dbReference type="Pfam" id="PF04545"/>
    </source>
</evidence>
<keyword evidence="3" id="KW-0238">DNA-binding</keyword>
<dbReference type="InterPro" id="IPR007624">
    <property type="entry name" value="RNA_pol_sigma70_r3"/>
</dbReference>
<dbReference type="InterPro" id="IPR000943">
    <property type="entry name" value="RNA_pol_sigma70"/>
</dbReference>
<dbReference type="GO" id="GO:0006352">
    <property type="term" value="P:DNA-templated transcription initiation"/>
    <property type="evidence" value="ECO:0007669"/>
    <property type="project" value="InterPro"/>
</dbReference>
<feature type="domain" description="RNA polymerase sigma-70 region 2" evidence="6">
    <location>
        <begin position="39"/>
        <end position="106"/>
    </location>
</feature>
<dbReference type="InterPro" id="IPR014322">
    <property type="entry name" value="RNA_pol_sigma-B/F/G"/>
</dbReference>
<protein>
    <submittedName>
        <fullName evidence="8">RNA polymerase sigma-B factor</fullName>
    </submittedName>
</protein>
<keyword evidence="1" id="KW-0805">Transcription regulation</keyword>
<dbReference type="PANTHER" id="PTHR30385:SF4">
    <property type="entry name" value="RNA POLYMERASE SIGMA-E FACTOR"/>
    <property type="match status" value="1"/>
</dbReference>
<evidence type="ECO:0000256" key="1">
    <source>
        <dbReference type="ARBA" id="ARBA00023015"/>
    </source>
</evidence>
<dbReference type="NCBIfam" id="TIGR02937">
    <property type="entry name" value="sigma70-ECF"/>
    <property type="match status" value="1"/>
</dbReference>
<evidence type="ECO:0000256" key="2">
    <source>
        <dbReference type="ARBA" id="ARBA00023082"/>
    </source>
</evidence>
<evidence type="ECO:0000259" key="6">
    <source>
        <dbReference type="Pfam" id="PF04542"/>
    </source>
</evidence>
<evidence type="ECO:0000256" key="4">
    <source>
        <dbReference type="ARBA" id="ARBA00023163"/>
    </source>
</evidence>
<dbReference type="InterPro" id="IPR013325">
    <property type="entry name" value="RNA_pol_sigma_r2"/>
</dbReference>
<dbReference type="Gene3D" id="1.20.120.1810">
    <property type="match status" value="1"/>
</dbReference>
<proteinExistence type="predicted"/>
<organism evidence="8 9">
    <name type="scientific">Actinomadura coerulea</name>
    <dbReference type="NCBI Taxonomy" id="46159"/>
    <lineage>
        <taxon>Bacteria</taxon>
        <taxon>Bacillati</taxon>
        <taxon>Actinomycetota</taxon>
        <taxon>Actinomycetes</taxon>
        <taxon>Streptosporangiales</taxon>
        <taxon>Thermomonosporaceae</taxon>
        <taxon>Actinomadura</taxon>
    </lineage>
</organism>
<accession>A0A7X0FUS2</accession>
<gene>
    <name evidence="8" type="ORF">BKA00_000988</name>
</gene>
<reference evidence="8 9" key="1">
    <citation type="submission" date="2020-08" db="EMBL/GenBank/DDBJ databases">
        <title>Sequencing the genomes of 1000 actinobacteria strains.</title>
        <authorList>
            <person name="Klenk H.-P."/>
        </authorList>
    </citation>
    <scope>NUCLEOTIDE SEQUENCE [LARGE SCALE GENOMIC DNA]</scope>
    <source>
        <strain evidence="8 9">DSM 43675</strain>
    </source>
</reference>
<evidence type="ECO:0000313" key="9">
    <source>
        <dbReference type="Proteomes" id="UP000546324"/>
    </source>
</evidence>
<dbReference type="Proteomes" id="UP000546324">
    <property type="component" value="Unassembled WGS sequence"/>
</dbReference>
<dbReference type="InterPro" id="IPR007627">
    <property type="entry name" value="RNA_pol_sigma70_r2"/>
</dbReference>